<keyword evidence="7 11" id="KW-0831">Ubiquinone biosynthesis</keyword>
<proteinExistence type="inferred from homology"/>
<dbReference type="CDD" id="cd13959">
    <property type="entry name" value="PT_UbiA_COQ2"/>
    <property type="match status" value="1"/>
</dbReference>
<dbReference type="AlphaFoldDB" id="A0A1C3H2J8"/>
<sequence length="292" mass="31989">MESFSGVLIMTRLFAYVRLMRLDRPVGSLLLAWSSLWGLWLAGAGRPPAFVTAVILLGTLTMRSAGCVFNDLADRNFDGHVARTRNRPLASGAVSVFEAVLLGVVLLAVSFALVWLLNWQSVLLAVACAAVALFYPLCKRFFLLPQLVLGVAFASPILMAQTAILGRVTLAGFLLFLASVFWALVYDTYYALVDRDDDVKIGLYSSAITARGREHRFLAAMAAAVLAFLLLAGLAAGLNGWYFLGLVIAALLFLYELWDTRHLERERCFRAFVHNNWVGAAVLLGLVLAFLP</sequence>
<evidence type="ECO:0000256" key="4">
    <source>
        <dbReference type="ARBA" id="ARBA00022475"/>
    </source>
</evidence>
<dbReference type="UniPathway" id="UPA00232"/>
<evidence type="ECO:0000256" key="11">
    <source>
        <dbReference type="HAMAP-Rule" id="MF_01635"/>
    </source>
</evidence>
<feature type="transmembrane region" description="Helical" evidence="11">
    <location>
        <begin position="217"/>
        <end position="235"/>
    </location>
</feature>
<keyword evidence="11" id="KW-0460">Magnesium</keyword>
<dbReference type="InterPro" id="IPR044878">
    <property type="entry name" value="UbiA_sf"/>
</dbReference>
<dbReference type="EMBL" id="FKLO01000023">
    <property type="protein sequence ID" value="SAM58925.1"/>
    <property type="molecule type" value="Genomic_DNA"/>
</dbReference>
<comment type="cofactor">
    <cofactor evidence="1 11">
        <name>Mg(2+)</name>
        <dbReference type="ChEBI" id="CHEBI:18420"/>
    </cofactor>
</comment>
<dbReference type="NCBIfam" id="TIGR01474">
    <property type="entry name" value="ubiA_proteo"/>
    <property type="match status" value="1"/>
</dbReference>
<dbReference type="GO" id="GO:0006744">
    <property type="term" value="P:ubiquinone biosynthetic process"/>
    <property type="evidence" value="ECO:0007669"/>
    <property type="project" value="UniProtKB-UniRule"/>
</dbReference>
<comment type="similarity">
    <text evidence="3 11">Belongs to the UbiA prenyltransferase family.</text>
</comment>
<dbReference type="PANTHER" id="PTHR11048:SF28">
    <property type="entry name" value="4-HYDROXYBENZOATE POLYPRENYLTRANSFERASE, MITOCHONDRIAL"/>
    <property type="match status" value="1"/>
</dbReference>
<evidence type="ECO:0000256" key="9">
    <source>
        <dbReference type="ARBA" id="ARBA00022989"/>
    </source>
</evidence>
<protein>
    <recommendedName>
        <fullName evidence="11 12">4-hydroxybenzoate octaprenyltransferase</fullName>
        <ecNumber evidence="11 12">2.5.1.39</ecNumber>
    </recommendedName>
    <alternativeName>
        <fullName evidence="11">4-HB polyprenyltransferase</fullName>
    </alternativeName>
</protein>
<dbReference type="FunFam" id="1.20.120.1780:FF:000001">
    <property type="entry name" value="4-hydroxybenzoate octaprenyltransferase"/>
    <property type="match status" value="1"/>
</dbReference>
<feature type="transmembrane region" description="Helical" evidence="11">
    <location>
        <begin position="170"/>
        <end position="192"/>
    </location>
</feature>
<feature type="transmembrane region" description="Helical" evidence="11">
    <location>
        <begin position="89"/>
        <end position="111"/>
    </location>
</feature>
<evidence type="ECO:0000256" key="12">
    <source>
        <dbReference type="NCBIfam" id="TIGR01474"/>
    </source>
</evidence>
<accession>A0A1C3H2J8</accession>
<evidence type="ECO:0000256" key="3">
    <source>
        <dbReference type="ARBA" id="ARBA00005985"/>
    </source>
</evidence>
<comment type="function">
    <text evidence="11">Catalyzes the prenylation of para-hydroxybenzoate (PHB) with an all-trans polyprenyl group. Mediates the second step in the final reaction sequence of ubiquinone-8 (UQ-8) biosynthesis, which is the condensation of the polyisoprenoid side chain with PHB, generating the first membrane-bound Q intermediate 3-octaprenyl-4-hydroxybenzoate.</text>
</comment>
<dbReference type="HAMAP" id="MF_01635">
    <property type="entry name" value="UbiA"/>
    <property type="match status" value="1"/>
</dbReference>
<dbReference type="GO" id="GO:0005886">
    <property type="term" value="C:plasma membrane"/>
    <property type="evidence" value="ECO:0007669"/>
    <property type="project" value="UniProtKB-SubCell"/>
</dbReference>
<dbReference type="PANTHER" id="PTHR11048">
    <property type="entry name" value="PRENYLTRANSFERASES"/>
    <property type="match status" value="1"/>
</dbReference>
<dbReference type="InterPro" id="IPR000537">
    <property type="entry name" value="UbiA_prenyltransferase"/>
</dbReference>
<comment type="pathway">
    <text evidence="11">Cofactor biosynthesis; ubiquinone biosynthesis.</text>
</comment>
<reference evidence="14" key="1">
    <citation type="submission" date="2016-04" db="EMBL/GenBank/DDBJ databases">
        <authorList>
            <person name="Tagini F."/>
        </authorList>
    </citation>
    <scope>NUCLEOTIDE SEQUENCE [LARGE SCALE GENOMIC DNA]</scope>
    <source>
        <strain evidence="14">CHUV0807</strain>
    </source>
</reference>
<comment type="subcellular location">
    <subcellularLocation>
        <location evidence="11">Cell inner membrane</location>
        <topology evidence="11">Multi-pass membrane protein</topology>
    </subcellularLocation>
    <subcellularLocation>
        <location evidence="2">Membrane</location>
        <topology evidence="2">Multi-pass membrane protein</topology>
    </subcellularLocation>
</comment>
<evidence type="ECO:0000256" key="6">
    <source>
        <dbReference type="ARBA" id="ARBA00022679"/>
    </source>
</evidence>
<dbReference type="FunFam" id="1.10.357.140:FF:000008">
    <property type="entry name" value="4-hydroxybenzoate octaprenyltransferase"/>
    <property type="match status" value="1"/>
</dbReference>
<organism evidence="13 14">
    <name type="scientific">Cardiobacterium hominis</name>
    <dbReference type="NCBI Taxonomy" id="2718"/>
    <lineage>
        <taxon>Bacteria</taxon>
        <taxon>Pseudomonadati</taxon>
        <taxon>Pseudomonadota</taxon>
        <taxon>Gammaproteobacteria</taxon>
        <taxon>Cardiobacteriales</taxon>
        <taxon>Cardiobacteriaceae</taxon>
        <taxon>Cardiobacterium</taxon>
    </lineage>
</organism>
<gene>
    <name evidence="11" type="primary">ubiA</name>
    <name evidence="13" type="ORF">CHUV0807_0504</name>
</gene>
<dbReference type="Gene3D" id="1.10.357.140">
    <property type="entry name" value="UbiA prenyltransferase"/>
    <property type="match status" value="1"/>
</dbReference>
<keyword evidence="9 11" id="KW-1133">Transmembrane helix</keyword>
<keyword evidence="8 11" id="KW-0812">Transmembrane</keyword>
<feature type="transmembrane region" description="Helical" evidence="11">
    <location>
        <begin position="117"/>
        <end position="135"/>
    </location>
</feature>
<evidence type="ECO:0000256" key="10">
    <source>
        <dbReference type="ARBA" id="ARBA00023136"/>
    </source>
</evidence>
<evidence type="ECO:0000313" key="13">
    <source>
        <dbReference type="EMBL" id="SAM58925.1"/>
    </source>
</evidence>
<dbReference type="InterPro" id="IPR006370">
    <property type="entry name" value="HB_polyprenyltransferase-like"/>
</dbReference>
<keyword evidence="6 11" id="KW-0808">Transferase</keyword>
<keyword evidence="10 11" id="KW-0472">Membrane</keyword>
<evidence type="ECO:0000256" key="7">
    <source>
        <dbReference type="ARBA" id="ARBA00022688"/>
    </source>
</evidence>
<evidence type="ECO:0000313" key="14">
    <source>
        <dbReference type="Proteomes" id="UP000190837"/>
    </source>
</evidence>
<dbReference type="InterPro" id="IPR039653">
    <property type="entry name" value="Prenyltransferase"/>
</dbReference>
<comment type="catalytic activity">
    <reaction evidence="11">
        <text>all-trans-octaprenyl diphosphate + 4-hydroxybenzoate = 4-hydroxy-3-(all-trans-octaprenyl)benzoate + diphosphate</text>
        <dbReference type="Rhea" id="RHEA:27782"/>
        <dbReference type="ChEBI" id="CHEBI:1617"/>
        <dbReference type="ChEBI" id="CHEBI:17879"/>
        <dbReference type="ChEBI" id="CHEBI:33019"/>
        <dbReference type="ChEBI" id="CHEBI:57711"/>
        <dbReference type="EC" id="2.5.1.39"/>
    </reaction>
</comment>
<feature type="transmembrane region" description="Helical" evidence="11">
    <location>
        <begin position="241"/>
        <end position="258"/>
    </location>
</feature>
<dbReference type="PROSITE" id="PS00943">
    <property type="entry name" value="UBIA"/>
    <property type="match status" value="1"/>
</dbReference>
<evidence type="ECO:0000256" key="1">
    <source>
        <dbReference type="ARBA" id="ARBA00001946"/>
    </source>
</evidence>
<dbReference type="InterPro" id="IPR030470">
    <property type="entry name" value="UbiA_prenylTrfase_CS"/>
</dbReference>
<dbReference type="EC" id="2.5.1.39" evidence="11 12"/>
<dbReference type="GO" id="GO:0008412">
    <property type="term" value="F:4-hydroxybenzoate polyprenyltransferase activity"/>
    <property type="evidence" value="ECO:0007669"/>
    <property type="project" value="UniProtKB-UniRule"/>
</dbReference>
<keyword evidence="5 11" id="KW-0997">Cell inner membrane</keyword>
<dbReference type="Gene3D" id="1.20.120.1780">
    <property type="entry name" value="UbiA prenyltransferase"/>
    <property type="match status" value="1"/>
</dbReference>
<keyword evidence="4 11" id="KW-1003">Cell membrane</keyword>
<dbReference type="Proteomes" id="UP000190837">
    <property type="component" value="Unassembled WGS sequence"/>
</dbReference>
<feature type="transmembrane region" description="Helical" evidence="11">
    <location>
        <begin position="142"/>
        <end position="164"/>
    </location>
</feature>
<feature type="transmembrane region" description="Helical" evidence="11">
    <location>
        <begin position="270"/>
        <end position="291"/>
    </location>
</feature>
<dbReference type="Pfam" id="PF01040">
    <property type="entry name" value="UbiA"/>
    <property type="match status" value="1"/>
</dbReference>
<evidence type="ECO:0000256" key="8">
    <source>
        <dbReference type="ARBA" id="ARBA00022692"/>
    </source>
</evidence>
<evidence type="ECO:0000256" key="5">
    <source>
        <dbReference type="ARBA" id="ARBA00022519"/>
    </source>
</evidence>
<name>A0A1C3H2J8_9GAMM</name>
<evidence type="ECO:0000256" key="2">
    <source>
        <dbReference type="ARBA" id="ARBA00004141"/>
    </source>
</evidence>